<organism evidence="2 3">
    <name type="scientific">Recurvomyces mirabilis</name>
    <dbReference type="NCBI Taxonomy" id="574656"/>
    <lineage>
        <taxon>Eukaryota</taxon>
        <taxon>Fungi</taxon>
        <taxon>Dikarya</taxon>
        <taxon>Ascomycota</taxon>
        <taxon>Pezizomycotina</taxon>
        <taxon>Dothideomycetes</taxon>
        <taxon>Dothideomycetidae</taxon>
        <taxon>Mycosphaerellales</taxon>
        <taxon>Teratosphaeriaceae</taxon>
        <taxon>Recurvomyces</taxon>
    </lineage>
</organism>
<comment type="caution">
    <text evidence="2">The sequence shown here is derived from an EMBL/GenBank/DDBJ whole genome shotgun (WGS) entry which is preliminary data.</text>
</comment>
<feature type="chain" id="PRO_5042114721" evidence="1">
    <location>
        <begin position="22"/>
        <end position="276"/>
    </location>
</feature>
<dbReference type="AlphaFoldDB" id="A0AAE1C3X1"/>
<evidence type="ECO:0000256" key="1">
    <source>
        <dbReference type="SAM" id="SignalP"/>
    </source>
</evidence>
<dbReference type="EMBL" id="JAUTXT010000007">
    <property type="protein sequence ID" value="KAK3677196.1"/>
    <property type="molecule type" value="Genomic_DNA"/>
</dbReference>
<gene>
    <name evidence="2" type="ORF">LTR78_002734</name>
</gene>
<sequence length="276" mass="30440">MHRLPGALLLFGLLLVVAIHAEKDDRLETEQIPTIFQDPLQHLGFAWKDISSWTDKAAKDVKHELDKVDPGDAGKLVHQAGHDIGSWTQQAVKDIKAETDKIDLTVPNEWIRGAAADVKKAIGNLDESALQEWLKQASKEVGLDGTLDDLQAVKLEELPAEAWNFIEENPGQTAFYIVEGIVFIAPGAVNGPLLNVVGFGAHGVRAEDVWWARASWKLVCSSHERADGRTWGSSREWRDSSCGAIAGAFKVVSEQIKPGHFPGEEEREEEKVKTEL</sequence>
<name>A0AAE1C3X1_9PEZI</name>
<reference evidence="2" key="1">
    <citation type="submission" date="2023-07" db="EMBL/GenBank/DDBJ databases">
        <title>Black Yeasts Isolated from many extreme environments.</title>
        <authorList>
            <person name="Coleine C."/>
            <person name="Stajich J.E."/>
            <person name="Selbmann L."/>
        </authorList>
    </citation>
    <scope>NUCLEOTIDE SEQUENCE</scope>
    <source>
        <strain evidence="2">CCFEE 5485</strain>
    </source>
</reference>
<evidence type="ECO:0000313" key="3">
    <source>
        <dbReference type="Proteomes" id="UP001274830"/>
    </source>
</evidence>
<evidence type="ECO:0000313" key="2">
    <source>
        <dbReference type="EMBL" id="KAK3677196.1"/>
    </source>
</evidence>
<protein>
    <submittedName>
        <fullName evidence="2">Uncharacterized protein</fullName>
    </submittedName>
</protein>
<proteinExistence type="predicted"/>
<accession>A0AAE1C3X1</accession>
<keyword evidence="3" id="KW-1185">Reference proteome</keyword>
<dbReference type="Proteomes" id="UP001274830">
    <property type="component" value="Unassembled WGS sequence"/>
</dbReference>
<feature type="signal peptide" evidence="1">
    <location>
        <begin position="1"/>
        <end position="21"/>
    </location>
</feature>
<keyword evidence="1" id="KW-0732">Signal</keyword>